<evidence type="ECO:0000313" key="2">
    <source>
        <dbReference type="EMBL" id="TYK65368.1"/>
    </source>
</evidence>
<keyword evidence="3" id="KW-1185">Reference proteome</keyword>
<sequence>MSPAATPHPLKTSARAIKNALLLLPLMAISLPSYAESFTAKRAGQGFTGITQDFTSSLSNPALLTKFDDDDDVFLSLNLGAIGSEYKVIETLGDVVDDLDDLVDEINDLPYQNFQNDAQKQAYYDSLYEQVDVIVDDFNEIDEKIVRVSNGLNLQVIIPNKYLSLGLFTNQYGRYGGFVDYNQDDENVLDNAINNCIDSVNNANCNLNLDDLDSSTLAAGYSIAEVGFMAAYPVINHANYDLSIGAKLKYQRIDLYYNKAAVSDFDDDDYDLTTDDNLTDQSGTNVDLGMYTSWGDERQWTAALVLNNLMGQSVLLPEQNVSFDLDSSATLGLSYQNTWVSLATEIDLTDREGFENLQASKFAGIGAEFRLYEHFQFRLGYRADLNDVEENIYTAGIGISPWDVFAVDFAAFAGDNDTIGGALQLSLKL</sequence>
<dbReference type="RefSeq" id="WP_101345358.1">
    <property type="nucleotide sequence ID" value="NZ_PJAI02000011.1"/>
</dbReference>
<feature type="chain" id="PRO_5047114742" evidence="1">
    <location>
        <begin position="36"/>
        <end position="429"/>
    </location>
</feature>
<comment type="caution">
    <text evidence="2">The sequence shown here is derived from an EMBL/GenBank/DDBJ whole genome shotgun (WGS) entry which is preliminary data.</text>
</comment>
<evidence type="ECO:0000313" key="3">
    <source>
        <dbReference type="Proteomes" id="UP000815846"/>
    </source>
</evidence>
<dbReference type="EMBL" id="PJAI02000011">
    <property type="protein sequence ID" value="TYK65368.1"/>
    <property type="molecule type" value="Genomic_DNA"/>
</dbReference>
<dbReference type="Pfam" id="PF13729">
    <property type="entry name" value="TraF_2"/>
    <property type="match status" value="1"/>
</dbReference>
<reference evidence="2 3" key="1">
    <citation type="submission" date="2019-08" db="EMBL/GenBank/DDBJ databases">
        <title>Microbe sample from Colwellia echini.</title>
        <authorList>
            <person name="Christiansen L."/>
            <person name="Pathiraja D."/>
            <person name="Schultz-Johansen M."/>
            <person name="Choi I.-G."/>
            <person name="Stougaard P."/>
        </authorList>
    </citation>
    <scope>NUCLEOTIDE SEQUENCE [LARGE SCALE GENOMIC DNA]</scope>
    <source>
        <strain evidence="2 3">A3</strain>
    </source>
</reference>
<name>A0ABY3MVZ0_9GAMM</name>
<evidence type="ECO:0000256" key="1">
    <source>
        <dbReference type="SAM" id="SignalP"/>
    </source>
</evidence>
<organism evidence="2 3">
    <name type="scientific">Colwellia echini</name>
    <dbReference type="NCBI Taxonomy" id="1982103"/>
    <lineage>
        <taxon>Bacteria</taxon>
        <taxon>Pseudomonadati</taxon>
        <taxon>Pseudomonadota</taxon>
        <taxon>Gammaproteobacteria</taxon>
        <taxon>Alteromonadales</taxon>
        <taxon>Colwelliaceae</taxon>
        <taxon>Colwellia</taxon>
    </lineage>
</organism>
<protein>
    <submittedName>
        <fullName evidence="2">Conjugal transfer protein TraF</fullName>
    </submittedName>
</protein>
<accession>A0ABY3MVZ0</accession>
<keyword evidence="1" id="KW-0732">Signal</keyword>
<proteinExistence type="predicted"/>
<feature type="signal peptide" evidence="1">
    <location>
        <begin position="1"/>
        <end position="35"/>
    </location>
</feature>
<gene>
    <name evidence="2" type="ORF">CWS31_010910</name>
</gene>
<dbReference type="Gene3D" id="2.40.160.60">
    <property type="entry name" value="Outer membrane protein transport protein (OMPP1/FadL/TodX)"/>
    <property type="match status" value="1"/>
</dbReference>
<dbReference type="InterPro" id="IPR032811">
    <property type="entry name" value="Put_conjugal_transfer"/>
</dbReference>
<dbReference type="Proteomes" id="UP000815846">
    <property type="component" value="Unassembled WGS sequence"/>
</dbReference>